<feature type="domain" description="Chlorhexidine efflux transporter" evidence="2">
    <location>
        <begin position="115"/>
        <end position="178"/>
    </location>
</feature>
<dbReference type="Pfam" id="PF05232">
    <property type="entry name" value="BTP"/>
    <property type="match status" value="2"/>
</dbReference>
<proteinExistence type="predicted"/>
<keyword evidence="1" id="KW-0812">Transmembrane</keyword>
<evidence type="ECO:0000313" key="4">
    <source>
        <dbReference type="Proteomes" id="UP000005933"/>
    </source>
</evidence>
<feature type="transmembrane region" description="Helical" evidence="1">
    <location>
        <begin position="121"/>
        <end position="144"/>
    </location>
</feature>
<feature type="transmembrane region" description="Helical" evidence="1">
    <location>
        <begin position="150"/>
        <end position="172"/>
    </location>
</feature>
<feature type="transmembrane region" description="Helical" evidence="1">
    <location>
        <begin position="53"/>
        <end position="74"/>
    </location>
</feature>
<comment type="caution">
    <text evidence="3">The sequence shown here is derived from an EMBL/GenBank/DDBJ whole genome shotgun (WGS) entry which is preliminary data.</text>
</comment>
<sequence length="186" mass="20833">MNGAWRGSRVDRFRCIGKTDHIELGWPRHADDNVGSHWSDPMSVPQKKPLERVLYALAFELIATLICAPLLSWLMGQPLAQMGALTILFALAAMAWNMVFNAAFECIERRCGWTRTLAVRAVHAVAFEGGLVVLLVPLGAWWLGVSLLEALLLDIGLMLFFLPYTFFFNLAYDNLRARWVAGRAIA</sequence>
<dbReference type="NCBIfam" id="NF033664">
    <property type="entry name" value="PACE_transport"/>
    <property type="match status" value="1"/>
</dbReference>
<keyword evidence="1" id="KW-1133">Transmembrane helix</keyword>
<protein>
    <recommendedName>
        <fullName evidence="2">Chlorhexidine efflux transporter domain-containing protein</fullName>
    </recommendedName>
</protein>
<name>A0AB33VIU3_RALSU</name>
<feature type="transmembrane region" description="Helical" evidence="1">
    <location>
        <begin position="80"/>
        <end position="100"/>
    </location>
</feature>
<evidence type="ECO:0000256" key="1">
    <source>
        <dbReference type="SAM" id="Phobius"/>
    </source>
</evidence>
<dbReference type="AlphaFoldDB" id="A0AB33VIU3"/>
<dbReference type="Proteomes" id="UP000005933">
    <property type="component" value="Unassembled WGS sequence"/>
</dbReference>
<accession>A0AB33VIU3</accession>
<organism evidence="3 4">
    <name type="scientific">Ralstonia solanacearum (strain UW551)</name>
    <dbReference type="NCBI Taxonomy" id="342110"/>
    <lineage>
        <taxon>Bacteria</taxon>
        <taxon>Pseudomonadati</taxon>
        <taxon>Pseudomonadota</taxon>
        <taxon>Betaproteobacteria</taxon>
        <taxon>Burkholderiales</taxon>
        <taxon>Burkholderiaceae</taxon>
        <taxon>Ralstonia</taxon>
        <taxon>Ralstonia solanacearum species complex</taxon>
    </lineage>
</organism>
<gene>
    <name evidence="3" type="ORF">RRSL_04624</name>
</gene>
<dbReference type="InterPro" id="IPR007896">
    <property type="entry name" value="BTP_bacteria"/>
</dbReference>
<evidence type="ECO:0000259" key="2">
    <source>
        <dbReference type="Pfam" id="PF05232"/>
    </source>
</evidence>
<dbReference type="NCBIfam" id="NF033665">
    <property type="entry name" value="PACE_efflu_PCE"/>
    <property type="match status" value="1"/>
</dbReference>
<feature type="domain" description="Chlorhexidine efflux transporter" evidence="2">
    <location>
        <begin position="48"/>
        <end position="110"/>
    </location>
</feature>
<dbReference type="EMBL" id="AAKL01000001">
    <property type="protein sequence ID" value="EAP74762.1"/>
    <property type="molecule type" value="Genomic_DNA"/>
</dbReference>
<keyword evidence="1" id="KW-0472">Membrane</keyword>
<dbReference type="InterPro" id="IPR058208">
    <property type="entry name" value="PACE"/>
</dbReference>
<reference evidence="3 4" key="1">
    <citation type="journal article" date="2006" name="Mol. Plant Microbe Interact.">
        <title>Identification of open reading frames unique to a select agent: Ralstonia solanacearum race 3 biovar 2.</title>
        <authorList>
            <person name="Gabriel D.W."/>
            <person name="Allen C."/>
            <person name="Schell M."/>
            <person name="Denny T.P."/>
            <person name="Greenberg J.T."/>
            <person name="Duan Y.P."/>
            <person name="Flores-Cruz Z."/>
            <person name="Huang Q."/>
            <person name="Clifford J.M."/>
            <person name="Presting G."/>
            <person name="Gonzalez E.T."/>
            <person name="Reddy J."/>
            <person name="Elphinstone J."/>
            <person name="Swanson J."/>
            <person name="Yao J."/>
            <person name="Mulholland V."/>
            <person name="Liu L."/>
            <person name="Farmerie W."/>
            <person name="Patnaikuni M."/>
            <person name="Balogh B."/>
            <person name="Norman D."/>
            <person name="Alvarez A."/>
            <person name="Castillo J.A."/>
            <person name="Jones J."/>
            <person name="Saddler G."/>
            <person name="Walunas T."/>
            <person name="Zhukov A."/>
            <person name="Mikhailova N."/>
        </authorList>
    </citation>
    <scope>NUCLEOTIDE SEQUENCE [LARGE SCALE GENOMIC DNA]</scope>
    <source>
        <strain evidence="3 4">UW551</strain>
    </source>
</reference>
<evidence type="ECO:0000313" key="3">
    <source>
        <dbReference type="EMBL" id="EAP74762.1"/>
    </source>
</evidence>